<feature type="domain" description="NlpC/P60" evidence="5">
    <location>
        <begin position="31"/>
        <end position="162"/>
    </location>
</feature>
<comment type="caution">
    <text evidence="6">The sequence shown here is derived from an EMBL/GenBank/DDBJ whole genome shotgun (WGS) entry which is preliminary data.</text>
</comment>
<keyword evidence="3" id="KW-0378">Hydrolase</keyword>
<dbReference type="PROSITE" id="PS51935">
    <property type="entry name" value="NLPC_P60"/>
    <property type="match status" value="1"/>
</dbReference>
<keyword evidence="2" id="KW-0645">Protease</keyword>
<evidence type="ECO:0000256" key="3">
    <source>
        <dbReference type="ARBA" id="ARBA00022801"/>
    </source>
</evidence>
<protein>
    <submittedName>
        <fullName evidence="6">C40 family peptidase</fullName>
    </submittedName>
</protein>
<evidence type="ECO:0000256" key="1">
    <source>
        <dbReference type="ARBA" id="ARBA00007074"/>
    </source>
</evidence>
<keyword evidence="7" id="KW-1185">Reference proteome</keyword>
<dbReference type="Gene3D" id="3.90.1720.10">
    <property type="entry name" value="endopeptidase domain like (from Nostoc punctiforme)"/>
    <property type="match status" value="1"/>
</dbReference>
<dbReference type="PANTHER" id="PTHR47053">
    <property type="entry name" value="MUREIN DD-ENDOPEPTIDASE MEPH-RELATED"/>
    <property type="match status" value="1"/>
</dbReference>
<comment type="similarity">
    <text evidence="1">Belongs to the peptidase C40 family.</text>
</comment>
<name>A0ABW5YD42_9SPHI</name>
<gene>
    <name evidence="6" type="ORF">ACFS5N_12045</name>
</gene>
<evidence type="ECO:0000313" key="7">
    <source>
        <dbReference type="Proteomes" id="UP001597557"/>
    </source>
</evidence>
<dbReference type="Proteomes" id="UP001597557">
    <property type="component" value="Unassembled WGS sequence"/>
</dbReference>
<dbReference type="EMBL" id="JBHUPD010000002">
    <property type="protein sequence ID" value="MFD2873206.1"/>
    <property type="molecule type" value="Genomic_DNA"/>
</dbReference>
<dbReference type="InterPro" id="IPR051202">
    <property type="entry name" value="Peptidase_C40"/>
</dbReference>
<dbReference type="SUPFAM" id="SSF54001">
    <property type="entry name" value="Cysteine proteinases"/>
    <property type="match status" value="1"/>
</dbReference>
<reference evidence="7" key="1">
    <citation type="journal article" date="2019" name="Int. J. Syst. Evol. Microbiol.">
        <title>The Global Catalogue of Microorganisms (GCM) 10K type strain sequencing project: providing services to taxonomists for standard genome sequencing and annotation.</title>
        <authorList>
            <consortium name="The Broad Institute Genomics Platform"/>
            <consortium name="The Broad Institute Genome Sequencing Center for Infectious Disease"/>
            <person name="Wu L."/>
            <person name="Ma J."/>
        </authorList>
    </citation>
    <scope>NUCLEOTIDE SEQUENCE [LARGE SCALE GENOMIC DNA]</scope>
    <source>
        <strain evidence="7">KCTC 22437</strain>
    </source>
</reference>
<keyword evidence="4" id="KW-0788">Thiol protease</keyword>
<evidence type="ECO:0000313" key="6">
    <source>
        <dbReference type="EMBL" id="MFD2873206.1"/>
    </source>
</evidence>
<proteinExistence type="inferred from homology"/>
<sequence length="169" mass="18818">MRTPSQVGQHPCRSCPKTYAQEHITDINTGKTTPDELVTFACSLEGIPYLYGSSDPKKGFDCSGFVTYVFNHFNIAVPRTSVDFTPVNHPIDIKDAKRGDLILFTGTDSTEKVVGHMGIISSLPGEKLKFIHSTSGKAYGVVETSYYDSYYSTRYVKTIRVFKQNDDGR</sequence>
<dbReference type="PANTHER" id="PTHR47053:SF1">
    <property type="entry name" value="MUREIN DD-ENDOPEPTIDASE MEPH-RELATED"/>
    <property type="match status" value="1"/>
</dbReference>
<dbReference type="Pfam" id="PF00877">
    <property type="entry name" value="NLPC_P60"/>
    <property type="match status" value="1"/>
</dbReference>
<organism evidence="6 7">
    <name type="scientific">Mucilaginibacter ximonensis</name>
    <dbReference type="NCBI Taxonomy" id="538021"/>
    <lineage>
        <taxon>Bacteria</taxon>
        <taxon>Pseudomonadati</taxon>
        <taxon>Bacteroidota</taxon>
        <taxon>Sphingobacteriia</taxon>
        <taxon>Sphingobacteriales</taxon>
        <taxon>Sphingobacteriaceae</taxon>
        <taxon>Mucilaginibacter</taxon>
    </lineage>
</organism>
<dbReference type="InterPro" id="IPR038765">
    <property type="entry name" value="Papain-like_cys_pep_sf"/>
</dbReference>
<dbReference type="RefSeq" id="WP_377185705.1">
    <property type="nucleotide sequence ID" value="NZ_JBHUPD010000002.1"/>
</dbReference>
<evidence type="ECO:0000256" key="4">
    <source>
        <dbReference type="ARBA" id="ARBA00022807"/>
    </source>
</evidence>
<evidence type="ECO:0000259" key="5">
    <source>
        <dbReference type="PROSITE" id="PS51935"/>
    </source>
</evidence>
<dbReference type="InterPro" id="IPR000064">
    <property type="entry name" value="NLP_P60_dom"/>
</dbReference>
<accession>A0ABW5YD42</accession>
<evidence type="ECO:0000256" key="2">
    <source>
        <dbReference type="ARBA" id="ARBA00022670"/>
    </source>
</evidence>